<dbReference type="GO" id="GO:0032981">
    <property type="term" value="P:mitochondrial respiratory chain complex I assembly"/>
    <property type="evidence" value="ECO:0007669"/>
    <property type="project" value="TreeGrafter"/>
</dbReference>
<feature type="domain" description="FAD dependent oxidoreductase" evidence="4">
    <location>
        <begin position="42"/>
        <end position="143"/>
    </location>
</feature>
<accession>A0A553QKX0</accession>
<dbReference type="Pfam" id="PF01266">
    <property type="entry name" value="DAO"/>
    <property type="match status" value="1"/>
</dbReference>
<gene>
    <name evidence="5" type="ORF">DNTS_034636</name>
</gene>
<dbReference type="AlphaFoldDB" id="A0A553QKX0"/>
<evidence type="ECO:0000256" key="2">
    <source>
        <dbReference type="ARBA" id="ARBA00039785"/>
    </source>
</evidence>
<evidence type="ECO:0000256" key="1">
    <source>
        <dbReference type="ARBA" id="ARBA00023002"/>
    </source>
</evidence>
<dbReference type="InterPro" id="IPR006076">
    <property type="entry name" value="FAD-dep_OxRdtase"/>
</dbReference>
<evidence type="ECO:0000313" key="6">
    <source>
        <dbReference type="Proteomes" id="UP000316079"/>
    </source>
</evidence>
<reference evidence="5 6" key="1">
    <citation type="journal article" date="2019" name="Sci. Data">
        <title>Hybrid genome assembly and annotation of Danionella translucida.</title>
        <authorList>
            <person name="Kadobianskyi M."/>
            <person name="Schulze L."/>
            <person name="Schuelke M."/>
            <person name="Judkewitz B."/>
        </authorList>
    </citation>
    <scope>NUCLEOTIDE SEQUENCE [LARGE SCALE GENOMIC DNA]</scope>
    <source>
        <strain evidence="5 6">Bolton</strain>
    </source>
</reference>
<evidence type="ECO:0000256" key="3">
    <source>
        <dbReference type="ARBA" id="ARBA00046185"/>
    </source>
</evidence>
<dbReference type="Gene3D" id="3.30.9.10">
    <property type="entry name" value="D-Amino Acid Oxidase, subunit A, domain 2"/>
    <property type="match status" value="1"/>
</dbReference>
<evidence type="ECO:0000259" key="4">
    <source>
        <dbReference type="Pfam" id="PF01266"/>
    </source>
</evidence>
<dbReference type="STRING" id="623744.A0A553QKX0"/>
<organism evidence="5 6">
    <name type="scientific">Danionella cerebrum</name>
    <dbReference type="NCBI Taxonomy" id="2873325"/>
    <lineage>
        <taxon>Eukaryota</taxon>
        <taxon>Metazoa</taxon>
        <taxon>Chordata</taxon>
        <taxon>Craniata</taxon>
        <taxon>Vertebrata</taxon>
        <taxon>Euteleostomi</taxon>
        <taxon>Actinopterygii</taxon>
        <taxon>Neopterygii</taxon>
        <taxon>Teleostei</taxon>
        <taxon>Ostariophysi</taxon>
        <taxon>Cypriniformes</taxon>
        <taxon>Danionidae</taxon>
        <taxon>Danioninae</taxon>
        <taxon>Danionella</taxon>
    </lineage>
</organism>
<name>A0A553QKX0_9TELE</name>
<dbReference type="Gene3D" id="3.50.50.60">
    <property type="entry name" value="FAD/NAD(P)-binding domain"/>
    <property type="match status" value="1"/>
</dbReference>
<dbReference type="EMBL" id="SRMA01025838">
    <property type="protein sequence ID" value="TRY90587.1"/>
    <property type="molecule type" value="Genomic_DNA"/>
</dbReference>
<proteinExistence type="predicted"/>
<dbReference type="PANTHER" id="PTHR13847">
    <property type="entry name" value="SARCOSINE DEHYDROGENASE-RELATED"/>
    <property type="match status" value="1"/>
</dbReference>
<dbReference type="PANTHER" id="PTHR13847:SF287">
    <property type="entry name" value="FAD-DEPENDENT OXIDOREDUCTASE DOMAIN-CONTAINING PROTEIN 1"/>
    <property type="match status" value="1"/>
</dbReference>
<evidence type="ECO:0000313" key="5">
    <source>
        <dbReference type="EMBL" id="TRY90587.1"/>
    </source>
</evidence>
<keyword evidence="6" id="KW-1185">Reference proteome</keyword>
<comment type="caution">
    <text evidence="5">The sequence shown here is derived from an EMBL/GenBank/DDBJ whole genome shotgun (WGS) entry which is preliminary data.</text>
</comment>
<comment type="function">
    <text evidence="3">Required for the assembly of the mitochondrial membrane respiratory chain NADH dehydrogenase (Complex I). Involved in mid-late stages of complex I assembly.</text>
</comment>
<dbReference type="GO" id="GO:0005739">
    <property type="term" value="C:mitochondrion"/>
    <property type="evidence" value="ECO:0007669"/>
    <property type="project" value="GOC"/>
</dbReference>
<dbReference type="SUPFAM" id="SSF51905">
    <property type="entry name" value="FAD/NAD(P)-binding domain"/>
    <property type="match status" value="1"/>
</dbReference>
<protein>
    <recommendedName>
        <fullName evidence="2">FAD-dependent oxidoreductase domain-containing protein 1</fullName>
    </recommendedName>
</protein>
<sequence length="156" mass="17550">MFIFADLEDHLKSIRKTAMEIMPGSSSSLMDSTRGKPPGQADIVIIGGGVVGWSIAYWIKRRESDRGGLKVVVVEKDPTYSQASTVLSCGGIRQQFSLKENILLSMESADFLRNINDHLWVRNEEPIDLQFNHSGYLFLANEQCAPVMEDNFKIQR</sequence>
<dbReference type="GO" id="GO:0016491">
    <property type="term" value="F:oxidoreductase activity"/>
    <property type="evidence" value="ECO:0007669"/>
    <property type="project" value="UniProtKB-KW"/>
</dbReference>
<dbReference type="InterPro" id="IPR036188">
    <property type="entry name" value="FAD/NAD-bd_sf"/>
</dbReference>
<dbReference type="Proteomes" id="UP000316079">
    <property type="component" value="Unassembled WGS sequence"/>
</dbReference>
<keyword evidence="1" id="KW-0560">Oxidoreductase</keyword>
<dbReference type="OrthoDB" id="424974at2759"/>